<feature type="transmembrane region" description="Helical" evidence="1">
    <location>
        <begin position="78"/>
        <end position="101"/>
    </location>
</feature>
<reference evidence="2 3" key="1">
    <citation type="submission" date="2016-09" db="EMBL/GenBank/DDBJ databases">
        <title>The draft genome of Dichanthelium oligosanthes: A C3 panicoid grass species.</title>
        <authorList>
            <person name="Studer A.J."/>
            <person name="Schnable J.C."/>
            <person name="Brutnell T.P."/>
        </authorList>
    </citation>
    <scope>NUCLEOTIDE SEQUENCE [LARGE SCALE GENOMIC DNA]</scope>
    <source>
        <strain evidence="3">cv. Kellogg 1175</strain>
        <tissue evidence="2">Leaf</tissue>
    </source>
</reference>
<evidence type="ECO:0000313" key="2">
    <source>
        <dbReference type="EMBL" id="OEL27544.1"/>
    </source>
</evidence>
<dbReference type="OrthoDB" id="341259at2759"/>
<feature type="transmembrane region" description="Helical" evidence="1">
    <location>
        <begin position="107"/>
        <end position="125"/>
    </location>
</feature>
<dbReference type="STRING" id="888268.A0A1E5VR33"/>
<keyword evidence="3" id="KW-1185">Reference proteome</keyword>
<keyword evidence="1" id="KW-0812">Transmembrane</keyword>
<keyword evidence="1" id="KW-1133">Transmembrane helix</keyword>
<evidence type="ECO:0000313" key="3">
    <source>
        <dbReference type="Proteomes" id="UP000095767"/>
    </source>
</evidence>
<sequence length="187" mass="20596">MVFHLVTLLGLEAGHDMVAEVLRKTNERLETALHMSVSVGDKDMVKLLLWVDPRLAATVGLMYSGIAMVELPISRKHFLVSLFFVSSSVTCLTIAFALGVYMVLVPVAHGTAIAICAISPLLLIYRNAESLQKLVAVSGPLYARMGFSVWLWLAGGAILVRMLKKFWPFVVIFGLAGQLRNHHRQHG</sequence>
<protein>
    <recommendedName>
        <fullName evidence="4">PGG domain-containing protein</fullName>
    </recommendedName>
</protein>
<keyword evidence="1" id="KW-0472">Membrane</keyword>
<dbReference type="EMBL" id="LWDX02032256">
    <property type="protein sequence ID" value="OEL27544.1"/>
    <property type="molecule type" value="Genomic_DNA"/>
</dbReference>
<feature type="transmembrane region" description="Helical" evidence="1">
    <location>
        <begin position="141"/>
        <end position="160"/>
    </location>
</feature>
<name>A0A1E5VR33_9POAL</name>
<dbReference type="AlphaFoldDB" id="A0A1E5VR33"/>
<proteinExistence type="predicted"/>
<comment type="caution">
    <text evidence="2">The sequence shown here is derived from an EMBL/GenBank/DDBJ whole genome shotgun (WGS) entry which is preliminary data.</text>
</comment>
<gene>
    <name evidence="2" type="ORF">BAE44_0011435</name>
</gene>
<accession>A0A1E5VR33</accession>
<dbReference type="Proteomes" id="UP000095767">
    <property type="component" value="Unassembled WGS sequence"/>
</dbReference>
<evidence type="ECO:0008006" key="4">
    <source>
        <dbReference type="Google" id="ProtNLM"/>
    </source>
</evidence>
<organism evidence="2 3">
    <name type="scientific">Dichanthelium oligosanthes</name>
    <dbReference type="NCBI Taxonomy" id="888268"/>
    <lineage>
        <taxon>Eukaryota</taxon>
        <taxon>Viridiplantae</taxon>
        <taxon>Streptophyta</taxon>
        <taxon>Embryophyta</taxon>
        <taxon>Tracheophyta</taxon>
        <taxon>Spermatophyta</taxon>
        <taxon>Magnoliopsida</taxon>
        <taxon>Liliopsida</taxon>
        <taxon>Poales</taxon>
        <taxon>Poaceae</taxon>
        <taxon>PACMAD clade</taxon>
        <taxon>Panicoideae</taxon>
        <taxon>Panicodae</taxon>
        <taxon>Paniceae</taxon>
        <taxon>Dichantheliinae</taxon>
        <taxon>Dichanthelium</taxon>
    </lineage>
</organism>
<evidence type="ECO:0000256" key="1">
    <source>
        <dbReference type="SAM" id="Phobius"/>
    </source>
</evidence>